<comment type="caution">
    <text evidence="1">The sequence shown here is derived from an EMBL/GenBank/DDBJ whole genome shotgun (WGS) entry which is preliminary data.</text>
</comment>
<sequence length="65" mass="7558">MLAWHSYKYYGTFANDKQPDVMKVEWFKKTNATKSKHAENQLCVLALYSDNNFISQQMSDSTLSC</sequence>
<proteinExistence type="predicted"/>
<evidence type="ECO:0000313" key="1">
    <source>
        <dbReference type="EMBL" id="ODA07270.1"/>
    </source>
</evidence>
<organism evidence="1 2">
    <name type="scientific">Paenibacillus polymyxa</name>
    <name type="common">Bacillus polymyxa</name>
    <dbReference type="NCBI Taxonomy" id="1406"/>
    <lineage>
        <taxon>Bacteria</taxon>
        <taxon>Bacillati</taxon>
        <taxon>Bacillota</taxon>
        <taxon>Bacilli</taxon>
        <taxon>Bacillales</taxon>
        <taxon>Paenibacillaceae</taxon>
        <taxon>Paenibacillus</taxon>
    </lineage>
</organism>
<gene>
    <name evidence="1" type="ORF">A7312_09230</name>
</gene>
<dbReference type="Proteomes" id="UP000094974">
    <property type="component" value="Unassembled WGS sequence"/>
</dbReference>
<reference evidence="2" key="1">
    <citation type="submission" date="2016-05" db="EMBL/GenBank/DDBJ databases">
        <title>Whole genome shotgun sequencing of cultured foodborne pathogen.</title>
        <authorList>
            <person name="Zheng J."/>
            <person name="Timme R."/>
            <person name="Allard M."/>
            <person name="Strain E."/>
            <person name="Luo Y."/>
            <person name="Brown E."/>
        </authorList>
    </citation>
    <scope>NUCLEOTIDE SEQUENCE [LARGE SCALE GENOMIC DNA]</scope>
    <source>
        <strain evidence="2">CFSAN034343</strain>
    </source>
</reference>
<name>A0ABX2ZF75_PAEPO</name>
<keyword evidence="2" id="KW-1185">Reference proteome</keyword>
<protein>
    <recommendedName>
        <fullName evidence="3">Ig-like domain-containing protein</fullName>
    </recommendedName>
</protein>
<accession>A0ABX2ZF75</accession>
<dbReference type="EMBL" id="LYND01000151">
    <property type="protein sequence ID" value="ODA07270.1"/>
    <property type="molecule type" value="Genomic_DNA"/>
</dbReference>
<evidence type="ECO:0008006" key="3">
    <source>
        <dbReference type="Google" id="ProtNLM"/>
    </source>
</evidence>
<evidence type="ECO:0000313" key="2">
    <source>
        <dbReference type="Proteomes" id="UP000094974"/>
    </source>
</evidence>